<evidence type="ECO:0000256" key="4">
    <source>
        <dbReference type="ARBA" id="ARBA00023002"/>
    </source>
</evidence>
<dbReference type="EMBL" id="JAKWBI020000003">
    <property type="protein sequence ID" value="KAJ2907204.1"/>
    <property type="molecule type" value="Genomic_DNA"/>
</dbReference>
<evidence type="ECO:0000313" key="8">
    <source>
        <dbReference type="EMBL" id="KAJ2907204.1"/>
    </source>
</evidence>
<keyword evidence="5" id="KW-0408">Iron</keyword>
<dbReference type="GO" id="GO:0005506">
    <property type="term" value="F:iron ion binding"/>
    <property type="evidence" value="ECO:0007669"/>
    <property type="project" value="InterPro"/>
</dbReference>
<dbReference type="AlphaFoldDB" id="A0AAD5S6H4"/>
<dbReference type="PANTHER" id="PTHR10869:SF246">
    <property type="entry name" value="TRANSMEMBRANE PROLYL 4-HYDROXYLASE"/>
    <property type="match status" value="1"/>
</dbReference>
<evidence type="ECO:0000313" key="9">
    <source>
        <dbReference type="Proteomes" id="UP001201980"/>
    </source>
</evidence>
<reference evidence="8" key="1">
    <citation type="submission" date="2022-07" db="EMBL/GenBank/DDBJ databases">
        <title>Draft genome sequence of Zalerion maritima ATCC 34329, a (micro)plastics degrading marine fungus.</title>
        <authorList>
            <person name="Paco A."/>
            <person name="Goncalves M.F.M."/>
            <person name="Rocha-Santos T.A.P."/>
            <person name="Alves A."/>
        </authorList>
    </citation>
    <scope>NUCLEOTIDE SEQUENCE</scope>
    <source>
        <strain evidence="8">ATCC 34329</strain>
    </source>
</reference>
<evidence type="ECO:0000256" key="3">
    <source>
        <dbReference type="ARBA" id="ARBA00022964"/>
    </source>
</evidence>
<dbReference type="GO" id="GO:0031418">
    <property type="term" value="F:L-ascorbic acid binding"/>
    <property type="evidence" value="ECO:0007669"/>
    <property type="project" value="InterPro"/>
</dbReference>
<accession>A0AAD5S6H4</accession>
<proteinExistence type="predicted"/>
<comment type="cofactor">
    <cofactor evidence="1">
        <name>L-ascorbate</name>
        <dbReference type="ChEBI" id="CHEBI:38290"/>
    </cofactor>
</comment>
<evidence type="ECO:0000259" key="7">
    <source>
        <dbReference type="SMART" id="SM00702"/>
    </source>
</evidence>
<dbReference type="GO" id="GO:0004656">
    <property type="term" value="F:procollagen-proline 4-dioxygenase activity"/>
    <property type="evidence" value="ECO:0007669"/>
    <property type="project" value="TreeGrafter"/>
</dbReference>
<dbReference type="Proteomes" id="UP001201980">
    <property type="component" value="Unassembled WGS sequence"/>
</dbReference>
<keyword evidence="3" id="KW-0223">Dioxygenase</keyword>
<sequence>MLSYIIGITAIALYLFDPLSNFKGRNSGSNHADRRPPLPAAITTRLPKPQLNEDLLAIDPANSTDILNCEEDGYIIHVFLREPLVIYIESFLSVSERDHLLEISEPLFRPSTTTSDGGASHISDKSIRDSEVAVLPRTEGVRCVERRARAFQGWREDVWVERLRTQRYGVDGHYGGHFDWSGNRGGWGRVSSFMGWVAGDATGGEEEEEEEAEEEEEEMYGGKVESGGTEFPLLKMGDVDGQWGREWCRFVECEVKVLAEDGEGKEMVERRRRQRGEGTVFMPKPGNAVYWENFRSDGTARGFEETWHLGLPVEKGTKVGLNIWSWGKID</sequence>
<evidence type="ECO:0000256" key="6">
    <source>
        <dbReference type="SAM" id="MobiDB-lite"/>
    </source>
</evidence>
<dbReference type="Gene3D" id="2.60.120.620">
    <property type="entry name" value="q2cbj1_9rhob like domain"/>
    <property type="match status" value="1"/>
</dbReference>
<name>A0AAD5S6H4_9PEZI</name>
<feature type="compositionally biased region" description="Acidic residues" evidence="6">
    <location>
        <begin position="203"/>
        <end position="219"/>
    </location>
</feature>
<evidence type="ECO:0000256" key="2">
    <source>
        <dbReference type="ARBA" id="ARBA00022723"/>
    </source>
</evidence>
<keyword evidence="9" id="KW-1185">Reference proteome</keyword>
<feature type="region of interest" description="Disordered" evidence="6">
    <location>
        <begin position="200"/>
        <end position="224"/>
    </location>
</feature>
<keyword evidence="2" id="KW-0479">Metal-binding</keyword>
<dbReference type="InterPro" id="IPR006620">
    <property type="entry name" value="Pro_4_hyd_alph"/>
</dbReference>
<evidence type="ECO:0000256" key="5">
    <source>
        <dbReference type="ARBA" id="ARBA00023004"/>
    </source>
</evidence>
<feature type="domain" description="Prolyl 4-hydroxylase alpha subunit" evidence="7">
    <location>
        <begin position="83"/>
        <end position="326"/>
    </location>
</feature>
<organism evidence="8 9">
    <name type="scientific">Zalerion maritima</name>
    <dbReference type="NCBI Taxonomy" id="339359"/>
    <lineage>
        <taxon>Eukaryota</taxon>
        <taxon>Fungi</taxon>
        <taxon>Dikarya</taxon>
        <taxon>Ascomycota</taxon>
        <taxon>Pezizomycotina</taxon>
        <taxon>Sordariomycetes</taxon>
        <taxon>Lulworthiomycetidae</taxon>
        <taxon>Lulworthiales</taxon>
        <taxon>Lulworthiaceae</taxon>
        <taxon>Zalerion</taxon>
    </lineage>
</organism>
<protein>
    <recommendedName>
        <fullName evidence="7">Prolyl 4-hydroxylase alpha subunit domain-containing protein</fullName>
    </recommendedName>
</protein>
<dbReference type="SMART" id="SM00702">
    <property type="entry name" value="P4Hc"/>
    <property type="match status" value="1"/>
</dbReference>
<comment type="caution">
    <text evidence="8">The sequence shown here is derived from an EMBL/GenBank/DDBJ whole genome shotgun (WGS) entry which is preliminary data.</text>
</comment>
<evidence type="ECO:0000256" key="1">
    <source>
        <dbReference type="ARBA" id="ARBA00001961"/>
    </source>
</evidence>
<keyword evidence="4" id="KW-0560">Oxidoreductase</keyword>
<dbReference type="InterPro" id="IPR045054">
    <property type="entry name" value="P4HA-like"/>
</dbReference>
<dbReference type="PANTHER" id="PTHR10869">
    <property type="entry name" value="PROLYL 4-HYDROXYLASE ALPHA SUBUNIT"/>
    <property type="match status" value="1"/>
</dbReference>
<dbReference type="GO" id="GO:0005783">
    <property type="term" value="C:endoplasmic reticulum"/>
    <property type="evidence" value="ECO:0007669"/>
    <property type="project" value="TreeGrafter"/>
</dbReference>
<gene>
    <name evidence="8" type="ORF">MKZ38_006498</name>
</gene>